<evidence type="ECO:0000313" key="2">
    <source>
        <dbReference type="EMBL" id="KZS61787.1"/>
    </source>
</evidence>
<dbReference type="AlphaFoldDB" id="A0A163VWB9"/>
<sequence length="69" mass="7366">MGNADGVGPQDQVPEADAAEQHRTVDFDDEAGLDTAYLSDAADREANEADVIDQAYIVPVSDDDADLDR</sequence>
<reference evidence="3" key="1">
    <citation type="submission" date="2016-04" db="EMBL/GenBank/DDBJ databases">
        <authorList>
            <person name="Strapagiel D."/>
            <person name="Borowka P."/>
            <person name="Marciniak B."/>
            <person name="Bakula Z."/>
            <person name="Van Ingen J."/>
            <person name="Safianowska A."/>
            <person name="Dziadek J."/>
            <person name="Jagielski T."/>
        </authorList>
    </citation>
    <scope>NUCLEOTIDE SEQUENCE [LARGE SCALE GENOMIC DNA]</scope>
    <source>
        <strain evidence="3">1010001458</strain>
    </source>
</reference>
<comment type="caution">
    <text evidence="2">The sequence shown here is derived from an EMBL/GenBank/DDBJ whole genome shotgun (WGS) entry which is preliminary data.</text>
</comment>
<proteinExistence type="predicted"/>
<evidence type="ECO:0000256" key="1">
    <source>
        <dbReference type="SAM" id="MobiDB-lite"/>
    </source>
</evidence>
<organism evidence="2 3">
    <name type="scientific">Mycobacterium ostraviense</name>
    <dbReference type="NCBI Taxonomy" id="2738409"/>
    <lineage>
        <taxon>Bacteria</taxon>
        <taxon>Bacillati</taxon>
        <taxon>Actinomycetota</taxon>
        <taxon>Actinomycetes</taxon>
        <taxon>Mycobacteriales</taxon>
        <taxon>Mycobacteriaceae</taxon>
        <taxon>Mycobacterium</taxon>
    </lineage>
</organism>
<dbReference type="RefSeq" id="WP_063468890.1">
    <property type="nucleotide sequence ID" value="NZ_CP089224.1"/>
</dbReference>
<accession>A0A163VWB9</accession>
<feature type="region of interest" description="Disordered" evidence="1">
    <location>
        <begin position="1"/>
        <end position="31"/>
    </location>
</feature>
<dbReference type="Proteomes" id="UP000077342">
    <property type="component" value="Unassembled WGS sequence"/>
</dbReference>
<gene>
    <name evidence="2" type="ORF">A4G28_19765</name>
</gene>
<keyword evidence="3" id="KW-1185">Reference proteome</keyword>
<evidence type="ECO:0000313" key="3">
    <source>
        <dbReference type="Proteomes" id="UP000077342"/>
    </source>
</evidence>
<dbReference type="EMBL" id="LWCI01000111">
    <property type="protein sequence ID" value="KZS61787.1"/>
    <property type="molecule type" value="Genomic_DNA"/>
</dbReference>
<protein>
    <recommendedName>
        <fullName evidence="4">DUF5709 domain-containing protein</fullName>
    </recommendedName>
</protein>
<name>A0A163VWB9_9MYCO</name>
<evidence type="ECO:0008006" key="4">
    <source>
        <dbReference type="Google" id="ProtNLM"/>
    </source>
</evidence>